<dbReference type="Proteomes" id="UP000193218">
    <property type="component" value="Unassembled WGS sequence"/>
</dbReference>
<dbReference type="RefSeq" id="XP_021870728.1">
    <property type="nucleotide sequence ID" value="XM_022018280.1"/>
</dbReference>
<accession>A0A1Y1UF98</accession>
<keyword evidence="2" id="KW-1185">Reference proteome</keyword>
<name>A0A1Y1UF98_9TREE</name>
<dbReference type="InParanoid" id="A0A1Y1UF98"/>
<organism evidence="1 2">
    <name type="scientific">Kockovaella imperatae</name>
    <dbReference type="NCBI Taxonomy" id="4999"/>
    <lineage>
        <taxon>Eukaryota</taxon>
        <taxon>Fungi</taxon>
        <taxon>Dikarya</taxon>
        <taxon>Basidiomycota</taxon>
        <taxon>Agaricomycotina</taxon>
        <taxon>Tremellomycetes</taxon>
        <taxon>Tremellales</taxon>
        <taxon>Cuniculitremaceae</taxon>
        <taxon>Kockovaella</taxon>
    </lineage>
</organism>
<reference evidence="1 2" key="1">
    <citation type="submission" date="2017-03" db="EMBL/GenBank/DDBJ databases">
        <title>Widespread Adenine N6-methylation of Active Genes in Fungi.</title>
        <authorList>
            <consortium name="DOE Joint Genome Institute"/>
            <person name="Mondo S.J."/>
            <person name="Dannebaum R.O."/>
            <person name="Kuo R.C."/>
            <person name="Louie K.B."/>
            <person name="Bewick A.J."/>
            <person name="Labutti K."/>
            <person name="Haridas S."/>
            <person name="Kuo A."/>
            <person name="Salamov A."/>
            <person name="Ahrendt S.R."/>
            <person name="Lau R."/>
            <person name="Bowen B.P."/>
            <person name="Lipzen A."/>
            <person name="Sullivan W."/>
            <person name="Andreopoulos W.B."/>
            <person name="Clum A."/>
            <person name="Lindquist E."/>
            <person name="Daum C."/>
            <person name="Northen T.R."/>
            <person name="Ramamoorthy G."/>
            <person name="Schmitz R.J."/>
            <person name="Gryganskyi A."/>
            <person name="Culley D."/>
            <person name="Magnuson J."/>
            <person name="James T.Y."/>
            <person name="O'Malley M.A."/>
            <person name="Stajich J.E."/>
            <person name="Spatafora J.W."/>
            <person name="Visel A."/>
            <person name="Grigoriev I.V."/>
        </authorList>
    </citation>
    <scope>NUCLEOTIDE SEQUENCE [LARGE SCALE GENOMIC DNA]</scope>
    <source>
        <strain evidence="1 2">NRRL Y-17943</strain>
    </source>
</reference>
<dbReference type="GeneID" id="33560089"/>
<proteinExistence type="predicted"/>
<comment type="caution">
    <text evidence="1">The sequence shown here is derived from an EMBL/GenBank/DDBJ whole genome shotgun (WGS) entry which is preliminary data.</text>
</comment>
<gene>
    <name evidence="1" type="ORF">BD324DRAFT_651145</name>
</gene>
<dbReference type="EMBL" id="NBSH01000007">
    <property type="protein sequence ID" value="ORX36659.1"/>
    <property type="molecule type" value="Genomic_DNA"/>
</dbReference>
<protein>
    <submittedName>
        <fullName evidence="1">Uncharacterized protein</fullName>
    </submittedName>
</protein>
<evidence type="ECO:0000313" key="2">
    <source>
        <dbReference type="Proteomes" id="UP000193218"/>
    </source>
</evidence>
<dbReference type="AlphaFoldDB" id="A0A1Y1UF98"/>
<sequence>MTLSASRASPIALPISALLPSSANAPPDPLPFPHAAILGPLPPTAALHLALEYLALAEIPAYDGQQWRENGDDCTSEASYAASAPARALIINCAKTWAEDIEEEDEDWLRDHGAEYGVLDMLSRVDMRFCPSPKHLILLLNLLSTTSSSPASGLAHELPTTPGLVILQDAASMFMRTVEQDENLPPAVDETDEPRLRASGVEFEPGTTISDYLDLISCAKNTLHHFASTSGDGIPPQLVVLEPHLSSTDSYLPILKPAASLDQKGKMATPTREKRINVKDALEYLIGQPNVGVVEQEGKLRLTPDPDATPDDPPLYSLTLRDEASYRMTKRHCQRHSWARATPVNEESEMVQEDPGGWRWEWTV</sequence>
<evidence type="ECO:0000313" key="1">
    <source>
        <dbReference type="EMBL" id="ORX36659.1"/>
    </source>
</evidence>
<dbReference type="STRING" id="4999.A0A1Y1UF98"/>
<dbReference type="OrthoDB" id="2564491at2759"/>